<keyword evidence="2" id="KW-1185">Reference proteome</keyword>
<accession>A0AAW0DGJ9</accession>
<evidence type="ECO:0000313" key="2">
    <source>
        <dbReference type="Proteomes" id="UP001362999"/>
    </source>
</evidence>
<sequence>MASLPDLPNELLLELATYHSLLYIGIDAVIHGELREKYGGDLVIRSLSQTCRRLRHVFLPILFSRVHALLTWRNLPLMLSRPILGFHTNILEDRMIGIRDTPYVVPLIRSLSVTLEECRYRWQPIAEFIQVLGLLPDLENLTIIDPHLEAIPFLISACEGRTFPSVLTLAIDNVLGPIIPCFPNVRVLTSAGGGHNCLLESLRGKCEQISTIKNMDLYPGTVELLRDAISNVRCIEIWDNKRLEVGTLNLLQDMDALTELRYRYQAWNYDCIPREIDISAARRVLRSSKAVGVKTLRLQVLDSSVLLHEQVILVR</sequence>
<dbReference type="AlphaFoldDB" id="A0AAW0DGJ9"/>
<evidence type="ECO:0008006" key="3">
    <source>
        <dbReference type="Google" id="ProtNLM"/>
    </source>
</evidence>
<evidence type="ECO:0000313" key="1">
    <source>
        <dbReference type="EMBL" id="KAK7050595.1"/>
    </source>
</evidence>
<name>A0AAW0DGJ9_9AGAR</name>
<gene>
    <name evidence="1" type="ORF">R3P38DRAFT_2866027</name>
</gene>
<comment type="caution">
    <text evidence="1">The sequence shown here is derived from an EMBL/GenBank/DDBJ whole genome shotgun (WGS) entry which is preliminary data.</text>
</comment>
<organism evidence="1 2">
    <name type="scientific">Favolaschia claudopus</name>
    <dbReference type="NCBI Taxonomy" id="2862362"/>
    <lineage>
        <taxon>Eukaryota</taxon>
        <taxon>Fungi</taxon>
        <taxon>Dikarya</taxon>
        <taxon>Basidiomycota</taxon>
        <taxon>Agaricomycotina</taxon>
        <taxon>Agaricomycetes</taxon>
        <taxon>Agaricomycetidae</taxon>
        <taxon>Agaricales</taxon>
        <taxon>Marasmiineae</taxon>
        <taxon>Mycenaceae</taxon>
        <taxon>Favolaschia</taxon>
    </lineage>
</organism>
<dbReference type="Proteomes" id="UP001362999">
    <property type="component" value="Unassembled WGS sequence"/>
</dbReference>
<protein>
    <recommendedName>
        <fullName evidence="3">F-box domain-containing protein</fullName>
    </recommendedName>
</protein>
<reference evidence="1 2" key="1">
    <citation type="journal article" date="2024" name="J Genomics">
        <title>Draft genome sequencing and assembly of Favolaschia claudopus CIRM-BRFM 2984 isolated from oak limbs.</title>
        <authorList>
            <person name="Navarro D."/>
            <person name="Drula E."/>
            <person name="Chaduli D."/>
            <person name="Cazenave R."/>
            <person name="Ahrendt S."/>
            <person name="Wang J."/>
            <person name="Lipzen A."/>
            <person name="Daum C."/>
            <person name="Barry K."/>
            <person name="Grigoriev I.V."/>
            <person name="Favel A."/>
            <person name="Rosso M.N."/>
            <person name="Martin F."/>
        </authorList>
    </citation>
    <scope>NUCLEOTIDE SEQUENCE [LARGE SCALE GENOMIC DNA]</scope>
    <source>
        <strain evidence="1 2">CIRM-BRFM 2984</strain>
    </source>
</reference>
<dbReference type="EMBL" id="JAWWNJ010000008">
    <property type="protein sequence ID" value="KAK7050595.1"/>
    <property type="molecule type" value="Genomic_DNA"/>
</dbReference>
<proteinExistence type="predicted"/>